<evidence type="ECO:0000313" key="2">
    <source>
        <dbReference type="EMBL" id="SHJ33753.1"/>
    </source>
</evidence>
<gene>
    <name evidence="2" type="ORF">SAMN04488007_0005</name>
</gene>
<dbReference type="RefSeq" id="WP_073240333.1">
    <property type="nucleotide sequence ID" value="NZ_FQZX01000001.1"/>
</dbReference>
<dbReference type="STRING" id="228958.SAMN04488007_0005"/>
<dbReference type="SUPFAM" id="SSF50952">
    <property type="entry name" value="Soluble quinoprotein glucose dehydrogenase"/>
    <property type="match status" value="1"/>
</dbReference>
<dbReference type="Proteomes" id="UP000184314">
    <property type="component" value="Unassembled WGS sequence"/>
</dbReference>
<dbReference type="PANTHER" id="PTHR35340">
    <property type="entry name" value="PQQ ENZYME REPEAT PROTEIN-RELATED"/>
    <property type="match status" value="1"/>
</dbReference>
<feature type="signal peptide" evidence="1">
    <location>
        <begin position="1"/>
        <end position="20"/>
    </location>
</feature>
<dbReference type="GO" id="GO:0004062">
    <property type="term" value="F:aryl sulfotransferase activity"/>
    <property type="evidence" value="ECO:0007669"/>
    <property type="project" value="InterPro"/>
</dbReference>
<dbReference type="Pfam" id="PF05935">
    <property type="entry name" value="Arylsulfotrans"/>
    <property type="match status" value="1"/>
</dbReference>
<reference evidence="3" key="1">
    <citation type="submission" date="2016-11" db="EMBL/GenBank/DDBJ databases">
        <authorList>
            <person name="Varghese N."/>
            <person name="Submissions S."/>
        </authorList>
    </citation>
    <scope>NUCLEOTIDE SEQUENCE [LARGE SCALE GENOMIC DNA]</scope>
    <source>
        <strain evidence="3">DSM 16478</strain>
    </source>
</reference>
<evidence type="ECO:0000313" key="3">
    <source>
        <dbReference type="Proteomes" id="UP000184314"/>
    </source>
</evidence>
<keyword evidence="2" id="KW-0808">Transferase</keyword>
<dbReference type="EMBL" id="FQZX01000001">
    <property type="protein sequence ID" value="SHJ33753.1"/>
    <property type="molecule type" value="Genomic_DNA"/>
</dbReference>
<dbReference type="PANTHER" id="PTHR35340:SF5">
    <property type="entry name" value="ASST-DOMAIN-CONTAINING PROTEIN"/>
    <property type="match status" value="1"/>
</dbReference>
<dbReference type="InterPro" id="IPR053143">
    <property type="entry name" value="Arylsulfate_ST"/>
</dbReference>
<protein>
    <submittedName>
        <fullName evidence="2">Arylsulfotransferase (ASST)</fullName>
    </submittedName>
</protein>
<dbReference type="InterPro" id="IPR011041">
    <property type="entry name" value="Quinoprot_gluc/sorb_DH_b-prop"/>
</dbReference>
<organism evidence="2 3">
    <name type="scientific">Maribacter aquivivus</name>
    <dbReference type="NCBI Taxonomy" id="228958"/>
    <lineage>
        <taxon>Bacteria</taxon>
        <taxon>Pseudomonadati</taxon>
        <taxon>Bacteroidota</taxon>
        <taxon>Flavobacteriia</taxon>
        <taxon>Flavobacteriales</taxon>
        <taxon>Flavobacteriaceae</taxon>
        <taxon>Maribacter</taxon>
    </lineage>
</organism>
<name>A0A1M6IH31_9FLAO</name>
<sequence length="459" mass="51752">MKIKFLTKFLGLFFLSLFFACSSDDDVTVVDEMEPEEEVIEEEEEQEPEVPTEVVYPILGETGTILLNNKSLAKEGYILVNESSDDRVYLMEKDSALIVHEWQLEFGLGNDVELLSDGRLLASLGVESPDFSFGGFGGIIQLINPDSSVDWEFTYANEEHIIHHDVEMLPNGNILAIVWDLRSTEELDAIGYLGEEEKVYTETIIEINTASDEIVWKWESWDHIVQDTDDSKPLFGIVNEHPELININYIDVLRENVEPDGDIMHANGFDYDEGNDLIYMTINNFSEVWVIDHSTTITQAKTSTGGSYGKGGDLLYRFGNPAAYDNTFGERLFYNNHFPNLLENDVPGDGNILVYVNGNGDSKQSVVYELAIPSNFNLRVNTSNELDVIWSYTREGLYAPRVSGAVRLDNGNTLITSGTSGFIEVTNDKEVVWEFEGTGFYWRSYHYNLGSSALSFLNN</sequence>
<keyword evidence="1" id="KW-0732">Signal</keyword>
<evidence type="ECO:0000256" key="1">
    <source>
        <dbReference type="SAM" id="SignalP"/>
    </source>
</evidence>
<dbReference type="PROSITE" id="PS51257">
    <property type="entry name" value="PROKAR_LIPOPROTEIN"/>
    <property type="match status" value="1"/>
</dbReference>
<accession>A0A1M6IH31</accession>
<keyword evidence="3" id="KW-1185">Reference proteome</keyword>
<dbReference type="InterPro" id="IPR010262">
    <property type="entry name" value="Arylsulfotransferase_bact"/>
</dbReference>
<dbReference type="AlphaFoldDB" id="A0A1M6IH31"/>
<dbReference type="OrthoDB" id="264813at2"/>
<feature type="chain" id="PRO_5012251954" evidence="1">
    <location>
        <begin position="21"/>
        <end position="459"/>
    </location>
</feature>
<proteinExistence type="predicted"/>